<protein>
    <submittedName>
        <fullName evidence="1">Uncharacterized protein</fullName>
    </submittedName>
</protein>
<evidence type="ECO:0000313" key="1">
    <source>
        <dbReference type="EMBL" id="QHT16999.1"/>
    </source>
</evidence>
<name>A0A6C0DMB5_9ZZZZ</name>
<sequence length="102" mass="10346">MSCSSLYRDNGYASSDCYEFATVGEMNGVSGAVPIPASTAQRFYQTPSTVTAQGTVTNPIAPEVQKVAQATGVAPAAVANVAAAAGVAPAAVAQFIRMNRGF</sequence>
<accession>A0A6C0DMB5</accession>
<dbReference type="AlphaFoldDB" id="A0A6C0DMB5"/>
<dbReference type="EMBL" id="MN739629">
    <property type="protein sequence ID" value="QHT16999.1"/>
    <property type="molecule type" value="Genomic_DNA"/>
</dbReference>
<reference evidence="1" key="1">
    <citation type="journal article" date="2020" name="Nature">
        <title>Giant virus diversity and host interactions through global metagenomics.</title>
        <authorList>
            <person name="Schulz F."/>
            <person name="Roux S."/>
            <person name="Paez-Espino D."/>
            <person name="Jungbluth S."/>
            <person name="Walsh D.A."/>
            <person name="Denef V.J."/>
            <person name="McMahon K.D."/>
            <person name="Konstantinidis K.T."/>
            <person name="Eloe-Fadrosh E.A."/>
            <person name="Kyrpides N.C."/>
            <person name="Woyke T."/>
        </authorList>
    </citation>
    <scope>NUCLEOTIDE SEQUENCE</scope>
    <source>
        <strain evidence="1">GVMAG-M-3300023174-207</strain>
    </source>
</reference>
<proteinExistence type="predicted"/>
<organism evidence="1">
    <name type="scientific">viral metagenome</name>
    <dbReference type="NCBI Taxonomy" id="1070528"/>
    <lineage>
        <taxon>unclassified sequences</taxon>
        <taxon>metagenomes</taxon>
        <taxon>organismal metagenomes</taxon>
    </lineage>
</organism>